<comment type="catalytic activity">
    <reaction evidence="5">
        <text>N-terminal L-alanyl-[ribosomal protein bS18] + acetyl-CoA = N-terminal N(alpha)-acetyl-L-alanyl-[ribosomal protein bS18] + CoA + H(+)</text>
        <dbReference type="Rhea" id="RHEA:43756"/>
        <dbReference type="Rhea" id="RHEA-COMP:10676"/>
        <dbReference type="Rhea" id="RHEA-COMP:10677"/>
        <dbReference type="ChEBI" id="CHEBI:15378"/>
        <dbReference type="ChEBI" id="CHEBI:57287"/>
        <dbReference type="ChEBI" id="CHEBI:57288"/>
        <dbReference type="ChEBI" id="CHEBI:64718"/>
        <dbReference type="ChEBI" id="CHEBI:83683"/>
        <dbReference type="EC" id="2.3.1.266"/>
    </reaction>
</comment>
<evidence type="ECO:0000256" key="4">
    <source>
        <dbReference type="ARBA" id="ARBA00023315"/>
    </source>
</evidence>
<evidence type="ECO:0000313" key="8">
    <source>
        <dbReference type="Proteomes" id="UP000726170"/>
    </source>
</evidence>
<dbReference type="NCBIfam" id="TIGR01575">
    <property type="entry name" value="rimI"/>
    <property type="match status" value="1"/>
</dbReference>
<accession>A0ABS6EJB9</accession>
<proteinExistence type="inferred from homology"/>
<comment type="caution">
    <text evidence="7">The sequence shown here is derived from an EMBL/GenBank/DDBJ whole genome shotgun (WGS) entry which is preliminary data.</text>
</comment>
<evidence type="ECO:0000256" key="5">
    <source>
        <dbReference type="RuleBase" id="RU363094"/>
    </source>
</evidence>
<keyword evidence="7" id="KW-0689">Ribosomal protein</keyword>
<dbReference type="PROSITE" id="PS51186">
    <property type="entry name" value="GNAT"/>
    <property type="match status" value="1"/>
</dbReference>
<evidence type="ECO:0000313" key="7">
    <source>
        <dbReference type="EMBL" id="MBU5485299.1"/>
    </source>
</evidence>
<keyword evidence="7" id="KW-0687">Ribonucleoprotein</keyword>
<sequence>MDFKFSIANMGHIDDICEINDLSFSVPWSRMSVENEIVNENSLYLVVLKDDKVIGYAGIWVILDEGHITNIAVHPNYRSIGIASALLEELIEQCKSHAVHSMTLEVRKSNIIAQKLYEKFDFVNEGVRKNYYSDNREDAIIMWKYNI</sequence>
<dbReference type="InterPro" id="IPR006464">
    <property type="entry name" value="AcTrfase_RimI/Ard1"/>
</dbReference>
<dbReference type="PANTHER" id="PTHR43420:SF44">
    <property type="entry name" value="ACETYLTRANSFERASE YPEA"/>
    <property type="match status" value="1"/>
</dbReference>
<comment type="similarity">
    <text evidence="1 5">Belongs to the acetyltransferase family. RimI subfamily.</text>
</comment>
<protein>
    <recommendedName>
        <fullName evidence="5">[Ribosomal protein bS18]-alanine N-acetyltransferase</fullName>
        <ecNumber evidence="5">2.3.1.266</ecNumber>
    </recommendedName>
</protein>
<keyword evidence="2 5" id="KW-0963">Cytoplasm</keyword>
<dbReference type="EC" id="2.3.1.266" evidence="5"/>
<reference evidence="7 8" key="1">
    <citation type="submission" date="2021-06" db="EMBL/GenBank/DDBJ databases">
        <authorList>
            <person name="Sun Q."/>
            <person name="Li D."/>
        </authorList>
    </citation>
    <scope>NUCLEOTIDE SEQUENCE [LARGE SCALE GENOMIC DNA]</scope>
    <source>
        <strain evidence="7 8">MSJ-11</strain>
    </source>
</reference>
<evidence type="ECO:0000256" key="1">
    <source>
        <dbReference type="ARBA" id="ARBA00005395"/>
    </source>
</evidence>
<dbReference type="EMBL" id="JAHLQF010000003">
    <property type="protein sequence ID" value="MBU5485299.1"/>
    <property type="molecule type" value="Genomic_DNA"/>
</dbReference>
<dbReference type="CDD" id="cd04301">
    <property type="entry name" value="NAT_SF"/>
    <property type="match status" value="1"/>
</dbReference>
<keyword evidence="8" id="KW-1185">Reference proteome</keyword>
<comment type="subcellular location">
    <subcellularLocation>
        <location evidence="5">Cytoplasm</location>
    </subcellularLocation>
</comment>
<feature type="domain" description="N-acetyltransferase" evidence="6">
    <location>
        <begin position="3"/>
        <end position="147"/>
    </location>
</feature>
<evidence type="ECO:0000256" key="3">
    <source>
        <dbReference type="ARBA" id="ARBA00022679"/>
    </source>
</evidence>
<dbReference type="RefSeq" id="WP_216439853.1">
    <property type="nucleotide sequence ID" value="NZ_JAHLQF010000003.1"/>
</dbReference>
<dbReference type="InterPro" id="IPR000182">
    <property type="entry name" value="GNAT_dom"/>
</dbReference>
<comment type="function">
    <text evidence="5">Acetylates the N-terminal alanine of ribosomal protein bS18.</text>
</comment>
<dbReference type="Pfam" id="PF00583">
    <property type="entry name" value="Acetyltransf_1"/>
    <property type="match status" value="1"/>
</dbReference>
<dbReference type="GO" id="GO:0005840">
    <property type="term" value="C:ribosome"/>
    <property type="evidence" value="ECO:0007669"/>
    <property type="project" value="UniProtKB-KW"/>
</dbReference>
<evidence type="ECO:0000256" key="2">
    <source>
        <dbReference type="ARBA" id="ARBA00022490"/>
    </source>
</evidence>
<dbReference type="PANTHER" id="PTHR43420">
    <property type="entry name" value="ACETYLTRANSFERASE"/>
    <property type="match status" value="1"/>
</dbReference>
<dbReference type="InterPro" id="IPR050680">
    <property type="entry name" value="YpeA/RimI_acetyltransf"/>
</dbReference>
<name>A0ABS6EJB9_9CLOT</name>
<keyword evidence="3" id="KW-0808">Transferase</keyword>
<evidence type="ECO:0000259" key="6">
    <source>
        <dbReference type="PROSITE" id="PS51186"/>
    </source>
</evidence>
<organism evidence="7 8">
    <name type="scientific">Clostridium mobile</name>
    <dbReference type="NCBI Taxonomy" id="2841512"/>
    <lineage>
        <taxon>Bacteria</taxon>
        <taxon>Bacillati</taxon>
        <taxon>Bacillota</taxon>
        <taxon>Clostridia</taxon>
        <taxon>Eubacteriales</taxon>
        <taxon>Clostridiaceae</taxon>
        <taxon>Clostridium</taxon>
    </lineage>
</organism>
<dbReference type="Proteomes" id="UP000726170">
    <property type="component" value="Unassembled WGS sequence"/>
</dbReference>
<gene>
    <name evidence="7" type="primary">rimI</name>
    <name evidence="7" type="ORF">KQI86_13225</name>
</gene>
<keyword evidence="4" id="KW-0012">Acyltransferase</keyword>